<proteinExistence type="predicted"/>
<feature type="compositionally biased region" description="Polar residues" evidence="1">
    <location>
        <begin position="235"/>
        <end position="249"/>
    </location>
</feature>
<keyword evidence="3" id="KW-1185">Reference proteome</keyword>
<name>A0AAE0XI74_9PEZI</name>
<gene>
    <name evidence="2" type="ORF">B0T22DRAFT_505263</name>
</gene>
<dbReference type="AlphaFoldDB" id="A0AAE0XI74"/>
<dbReference type="Proteomes" id="UP001270362">
    <property type="component" value="Unassembled WGS sequence"/>
</dbReference>
<accession>A0AAE0XI74</accession>
<evidence type="ECO:0000256" key="1">
    <source>
        <dbReference type="SAM" id="MobiDB-lite"/>
    </source>
</evidence>
<reference evidence="2" key="2">
    <citation type="submission" date="2023-06" db="EMBL/GenBank/DDBJ databases">
        <authorList>
            <consortium name="Lawrence Berkeley National Laboratory"/>
            <person name="Haridas S."/>
            <person name="Hensen N."/>
            <person name="Bonometti L."/>
            <person name="Westerberg I."/>
            <person name="Brannstrom I.O."/>
            <person name="Guillou S."/>
            <person name="Cros-Aarteil S."/>
            <person name="Calhoun S."/>
            <person name="Kuo A."/>
            <person name="Mondo S."/>
            <person name="Pangilinan J."/>
            <person name="Riley R."/>
            <person name="Labutti K."/>
            <person name="Andreopoulos B."/>
            <person name="Lipzen A."/>
            <person name="Chen C."/>
            <person name="Yanf M."/>
            <person name="Daum C."/>
            <person name="Ng V."/>
            <person name="Clum A."/>
            <person name="Steindorff A."/>
            <person name="Ohm R."/>
            <person name="Martin F."/>
            <person name="Silar P."/>
            <person name="Natvig D."/>
            <person name="Lalanne C."/>
            <person name="Gautier V."/>
            <person name="Ament-Velasquez S.L."/>
            <person name="Kruys A."/>
            <person name="Hutchinson M.I."/>
            <person name="Powell A.J."/>
            <person name="Barry K."/>
            <person name="Miller A.N."/>
            <person name="Grigoriev I.V."/>
            <person name="Debuchy R."/>
            <person name="Gladieux P."/>
            <person name="Thoren M.H."/>
            <person name="Johannesson H."/>
        </authorList>
    </citation>
    <scope>NUCLEOTIDE SEQUENCE</scope>
    <source>
        <strain evidence="2">CBS 314.62</strain>
    </source>
</reference>
<evidence type="ECO:0000313" key="2">
    <source>
        <dbReference type="EMBL" id="KAK3693442.1"/>
    </source>
</evidence>
<dbReference type="EMBL" id="JAULSO010000001">
    <property type="protein sequence ID" value="KAK3693442.1"/>
    <property type="molecule type" value="Genomic_DNA"/>
</dbReference>
<organism evidence="2 3">
    <name type="scientific">Podospora appendiculata</name>
    <dbReference type="NCBI Taxonomy" id="314037"/>
    <lineage>
        <taxon>Eukaryota</taxon>
        <taxon>Fungi</taxon>
        <taxon>Dikarya</taxon>
        <taxon>Ascomycota</taxon>
        <taxon>Pezizomycotina</taxon>
        <taxon>Sordariomycetes</taxon>
        <taxon>Sordariomycetidae</taxon>
        <taxon>Sordariales</taxon>
        <taxon>Podosporaceae</taxon>
        <taxon>Podospora</taxon>
    </lineage>
</organism>
<evidence type="ECO:0000313" key="3">
    <source>
        <dbReference type="Proteomes" id="UP001270362"/>
    </source>
</evidence>
<feature type="region of interest" description="Disordered" evidence="1">
    <location>
        <begin position="222"/>
        <end position="249"/>
    </location>
</feature>
<comment type="caution">
    <text evidence="2">The sequence shown here is derived from an EMBL/GenBank/DDBJ whole genome shotgun (WGS) entry which is preliminary data.</text>
</comment>
<reference evidence="2" key="1">
    <citation type="journal article" date="2023" name="Mol. Phylogenet. Evol.">
        <title>Genome-scale phylogeny and comparative genomics of the fungal order Sordariales.</title>
        <authorList>
            <person name="Hensen N."/>
            <person name="Bonometti L."/>
            <person name="Westerberg I."/>
            <person name="Brannstrom I.O."/>
            <person name="Guillou S."/>
            <person name="Cros-Aarteil S."/>
            <person name="Calhoun S."/>
            <person name="Haridas S."/>
            <person name="Kuo A."/>
            <person name="Mondo S."/>
            <person name="Pangilinan J."/>
            <person name="Riley R."/>
            <person name="LaButti K."/>
            <person name="Andreopoulos B."/>
            <person name="Lipzen A."/>
            <person name="Chen C."/>
            <person name="Yan M."/>
            <person name="Daum C."/>
            <person name="Ng V."/>
            <person name="Clum A."/>
            <person name="Steindorff A."/>
            <person name="Ohm R.A."/>
            <person name="Martin F."/>
            <person name="Silar P."/>
            <person name="Natvig D.O."/>
            <person name="Lalanne C."/>
            <person name="Gautier V."/>
            <person name="Ament-Velasquez S.L."/>
            <person name="Kruys A."/>
            <person name="Hutchinson M.I."/>
            <person name="Powell A.J."/>
            <person name="Barry K."/>
            <person name="Miller A.N."/>
            <person name="Grigoriev I.V."/>
            <person name="Debuchy R."/>
            <person name="Gladieux P."/>
            <person name="Hiltunen Thoren M."/>
            <person name="Johannesson H."/>
        </authorList>
    </citation>
    <scope>NUCLEOTIDE SEQUENCE</scope>
    <source>
        <strain evidence="2">CBS 314.62</strain>
    </source>
</reference>
<protein>
    <submittedName>
        <fullName evidence="2">Uncharacterized protein</fullName>
    </submittedName>
</protein>
<sequence>MDVEYAYHSLPRQCHALFSSSPNPRHVADVTYSFSFDQPKGQTNPNISTAITALTANGTKPSDHYCVTILGATSTPANVTNLFTSNTSTDCAPVLGEECVAAIVNNTVLGLPGPTGCPSPHRVWSDLPACAATFGFIRNRDNDFGLATFAFDDHTSGDTLWMSTTVDADVGDDTMYVRSMNRLQVVLVALPAPPVGSAVAQPGLLCARVSTAAVESGVVNPKNANEASAPKRISRNQQNTNQTVVPGSR</sequence>